<feature type="compositionally biased region" description="Polar residues" evidence="2">
    <location>
        <begin position="222"/>
        <end position="232"/>
    </location>
</feature>
<accession>A0A0G4F980</accession>
<feature type="compositionally biased region" description="Low complexity" evidence="2">
    <location>
        <begin position="390"/>
        <end position="416"/>
    </location>
</feature>
<feature type="compositionally biased region" description="Basic and acidic residues" evidence="2">
    <location>
        <begin position="362"/>
        <end position="374"/>
    </location>
</feature>
<proteinExistence type="predicted"/>
<dbReference type="PANTHER" id="PTHR45615:SF80">
    <property type="entry name" value="GRIP DOMAIN-CONTAINING PROTEIN"/>
    <property type="match status" value="1"/>
</dbReference>
<keyword evidence="1" id="KW-0175">Coiled coil</keyword>
<feature type="compositionally biased region" description="Basic and acidic residues" evidence="2">
    <location>
        <begin position="918"/>
        <end position="933"/>
    </location>
</feature>
<dbReference type="EMBL" id="CDMZ01000189">
    <property type="protein sequence ID" value="CEM08794.1"/>
    <property type="molecule type" value="Genomic_DNA"/>
</dbReference>
<feature type="region of interest" description="Disordered" evidence="2">
    <location>
        <begin position="876"/>
        <end position="933"/>
    </location>
</feature>
<dbReference type="AlphaFoldDB" id="A0A0G4F980"/>
<feature type="coiled-coil region" evidence="1">
    <location>
        <begin position="652"/>
        <end position="749"/>
    </location>
</feature>
<sequence length="1237" mass="134048">MEKVSLEGLDSLSGLLSLHESSKSLLEKDIKRPIPWIVAEDSLASLSGLVCETSNGFFCGWVANGNNSVRQPLLKLMALCRSHNLMCLAFCREDLEQDIHTVTVQCGREDQKMPPAESKRDSWEKAQTSAIELCIHFIETLLGMPPKQSKEKSSREELENGQSHISPSVSPKTMTMTAREMLNAAFASSPSNRLSLSTRSTLAASASSSSSAALCTGVPRLSSRSVTDTASLSHIRGACGAATEEASDPQIRPSTSPTVPEEGGCSPKDSDADREKKPSKVTMQECKNVNEKFETGAERDDAPQKQTTKGKSSVPTAHPAEIDVFALNNAKIQNDAHHAAPNKKKGCASDTFTSAKGSVKKSNGDESEIRESPAKLKRPSSSRKPPPASSGPHTTRASASSARPPGASASTTSPLADLTREAETVEEEVQRILNRMRAERDQDNNNRANAAAEKGGEGTVLVPPAAASPVFADEHESFTVSPPPPPAEDLTPLPEDAAFLPPPPKPKKDEETPPLPSILLEENRQTPTDDANVSSGEKERENAFQPQPKKPKPPAAPLPASEYDASLPVRLRAALDQVDSLTDRCKLLEGQMKERAVTMTHLEGEVQRARRLERQTAGSIKQIQTAHASQLAEMERRFQAAKNAQLETGKEKAALQSALRKSRQQIQEVAQARDGLASRALAQEKAVKSAKEAVERAATDRAEAETEAARLSAVLAQARADSDLLSADLAEARKSCAAAQTERDRWQKKVEAAFKAQEGLQTKIRHLNATAASETALREHAERTKTDQLGLIEETAVLRAKLQRAEAALEALQKERHREKSQTVASEESALRSAAAERRAAERVTELECEVARLVAELSNAKDETRSFKTRVEETARKLSDTQSNLKNVSGKSQALTARLRREEEQHQKSAQHSRSLLRHETKERQRQIAAERTKADQALARVTRLQEALNAEKEKAADLERSLEKIKKKQQHERSPRPSKPCVSMTNKSQKHHDPEEEEESSQSPIPSRTQHKKSSFPREDLQEEDSLPPPAEIWNSTSENSLRTTAVRVPPFPPDLPTAELRQSLPIHTPARFRPLPRGPTQQRNASIGPRPRQKQTTAMLSDAEPNSLAGIRFSESASLPSTVVDPANWGLGGGARGAASSNAGGALPGGRVLKKARPLSAGHSAGGGGWKARTGGSPRVPNLLSVGGCNNWRKEAEMPAECIAPPLLVARGGGALIDRLGALRVLLDASLEDE</sequence>
<feature type="region of interest" description="Disordered" evidence="2">
    <location>
        <begin position="967"/>
        <end position="1106"/>
    </location>
</feature>
<feature type="region of interest" description="Disordered" evidence="2">
    <location>
        <begin position="145"/>
        <end position="173"/>
    </location>
</feature>
<feature type="compositionally biased region" description="Low complexity" evidence="2">
    <location>
        <begin position="488"/>
        <end position="499"/>
    </location>
</feature>
<feature type="compositionally biased region" description="Low complexity" evidence="2">
    <location>
        <begin position="205"/>
        <end position="214"/>
    </location>
</feature>
<feature type="compositionally biased region" description="Basic and acidic residues" evidence="2">
    <location>
        <begin position="288"/>
        <end position="303"/>
    </location>
</feature>
<protein>
    <submittedName>
        <fullName evidence="3">Uncharacterized protein</fullName>
    </submittedName>
</protein>
<name>A0A0G4F980_9ALVE</name>
<feature type="compositionally biased region" description="Polar residues" evidence="2">
    <location>
        <begin position="881"/>
        <end position="896"/>
    </location>
</feature>
<evidence type="ECO:0000256" key="2">
    <source>
        <dbReference type="SAM" id="MobiDB-lite"/>
    </source>
</evidence>
<feature type="compositionally biased region" description="Polar residues" evidence="2">
    <location>
        <begin position="1036"/>
        <end position="1046"/>
    </location>
</feature>
<organism evidence="3">
    <name type="scientific">Chromera velia CCMP2878</name>
    <dbReference type="NCBI Taxonomy" id="1169474"/>
    <lineage>
        <taxon>Eukaryota</taxon>
        <taxon>Sar</taxon>
        <taxon>Alveolata</taxon>
        <taxon>Colpodellida</taxon>
        <taxon>Chromeraceae</taxon>
        <taxon>Chromera</taxon>
    </lineage>
</organism>
<feature type="compositionally biased region" description="Polar residues" evidence="2">
    <location>
        <begin position="525"/>
        <end position="535"/>
    </location>
</feature>
<evidence type="ECO:0000256" key="1">
    <source>
        <dbReference type="SAM" id="Coils"/>
    </source>
</evidence>
<feature type="compositionally biased region" description="Basic and acidic residues" evidence="2">
    <location>
        <begin position="148"/>
        <end position="158"/>
    </location>
</feature>
<feature type="compositionally biased region" description="Polar residues" evidence="2">
    <location>
        <begin position="304"/>
        <end position="315"/>
    </location>
</feature>
<reference evidence="3" key="1">
    <citation type="submission" date="2014-11" db="EMBL/GenBank/DDBJ databases">
        <authorList>
            <person name="Otto D Thomas"/>
            <person name="Naeem Raeece"/>
        </authorList>
    </citation>
    <scope>NUCLEOTIDE SEQUENCE</scope>
</reference>
<evidence type="ECO:0000313" key="3">
    <source>
        <dbReference type="EMBL" id="CEM08794.1"/>
    </source>
</evidence>
<feature type="compositionally biased region" description="Polar residues" evidence="2">
    <location>
        <begin position="160"/>
        <end position="173"/>
    </location>
</feature>
<feature type="compositionally biased region" description="Basic and acidic residues" evidence="2">
    <location>
        <begin position="268"/>
        <end position="278"/>
    </location>
</feature>
<dbReference type="VEuPathDB" id="CryptoDB:Cvel_15690"/>
<dbReference type="PANTHER" id="PTHR45615">
    <property type="entry name" value="MYOSIN HEAVY CHAIN, NON-MUSCLE"/>
    <property type="match status" value="1"/>
</dbReference>
<gene>
    <name evidence="3" type="ORF">Cvel_15690</name>
</gene>
<feature type="region of interest" description="Disordered" evidence="2">
    <location>
        <begin position="205"/>
        <end position="563"/>
    </location>
</feature>